<evidence type="ECO:0000313" key="10">
    <source>
        <dbReference type="Proteomes" id="UP000176421"/>
    </source>
</evidence>
<keyword evidence="9" id="KW-0131">Cell cycle</keyword>
<keyword evidence="2 7" id="KW-0963">Cytoplasm</keyword>
<proteinExistence type="inferred from homology"/>
<organism evidence="9 10">
    <name type="scientific">Candidatus Staskawiczbacteria bacterium RIFCSPHIGHO2_02_FULL_34_9</name>
    <dbReference type="NCBI Taxonomy" id="1802206"/>
    <lineage>
        <taxon>Bacteria</taxon>
        <taxon>Candidatus Staskawicziibacteriota</taxon>
    </lineage>
</organism>
<keyword evidence="5 7" id="KW-0238">DNA-binding</keyword>
<dbReference type="Pfam" id="PF02381">
    <property type="entry name" value="MraZ"/>
    <property type="match status" value="2"/>
</dbReference>
<dbReference type="InterPro" id="IPR038619">
    <property type="entry name" value="MraZ_sf"/>
</dbReference>
<dbReference type="CDD" id="cd16321">
    <property type="entry name" value="MraZ_C"/>
    <property type="match status" value="1"/>
</dbReference>
<feature type="domain" description="SpoVT-AbrB" evidence="8">
    <location>
        <begin position="76"/>
        <end position="119"/>
    </location>
</feature>
<gene>
    <name evidence="7" type="primary">mraZ</name>
    <name evidence="9" type="ORF">A3D35_03700</name>
</gene>
<dbReference type="EMBL" id="MHOS01000032">
    <property type="protein sequence ID" value="OGZ67733.1"/>
    <property type="molecule type" value="Genomic_DNA"/>
</dbReference>
<keyword evidence="3" id="KW-0677">Repeat</keyword>
<dbReference type="InterPro" id="IPR035642">
    <property type="entry name" value="MraZ_N"/>
</dbReference>
<dbReference type="InterPro" id="IPR007159">
    <property type="entry name" value="SpoVT-AbrB_dom"/>
</dbReference>
<dbReference type="GO" id="GO:0005737">
    <property type="term" value="C:cytoplasm"/>
    <property type="evidence" value="ECO:0007669"/>
    <property type="project" value="UniProtKB-UniRule"/>
</dbReference>
<name>A0A1G2HZ15_9BACT</name>
<evidence type="ECO:0000259" key="8">
    <source>
        <dbReference type="PROSITE" id="PS51740"/>
    </source>
</evidence>
<protein>
    <recommendedName>
        <fullName evidence="1 7">Transcriptional regulator MraZ</fullName>
    </recommendedName>
</protein>
<evidence type="ECO:0000256" key="4">
    <source>
        <dbReference type="ARBA" id="ARBA00023015"/>
    </source>
</evidence>
<dbReference type="GO" id="GO:2000143">
    <property type="term" value="P:negative regulation of DNA-templated transcription initiation"/>
    <property type="evidence" value="ECO:0007669"/>
    <property type="project" value="TreeGrafter"/>
</dbReference>
<dbReference type="Proteomes" id="UP000176421">
    <property type="component" value="Unassembled WGS sequence"/>
</dbReference>
<dbReference type="Gene3D" id="3.40.1550.20">
    <property type="entry name" value="Transcriptional regulator MraZ domain"/>
    <property type="match status" value="1"/>
</dbReference>
<dbReference type="AlphaFoldDB" id="A0A1G2HZ15"/>
<evidence type="ECO:0000256" key="3">
    <source>
        <dbReference type="ARBA" id="ARBA00022737"/>
    </source>
</evidence>
<dbReference type="PANTHER" id="PTHR34701">
    <property type="entry name" value="TRANSCRIPTIONAL REGULATOR MRAZ"/>
    <property type="match status" value="1"/>
</dbReference>
<evidence type="ECO:0000256" key="2">
    <source>
        <dbReference type="ARBA" id="ARBA00022490"/>
    </source>
</evidence>
<comment type="subunit">
    <text evidence="7">Forms oligomers.</text>
</comment>
<keyword evidence="4 7" id="KW-0805">Transcription regulation</keyword>
<comment type="caution">
    <text evidence="9">The sequence shown here is derived from an EMBL/GenBank/DDBJ whole genome shotgun (WGS) entry which is preliminary data.</text>
</comment>
<dbReference type="PANTHER" id="PTHR34701:SF1">
    <property type="entry name" value="TRANSCRIPTIONAL REGULATOR MRAZ"/>
    <property type="match status" value="1"/>
</dbReference>
<dbReference type="InterPro" id="IPR020603">
    <property type="entry name" value="MraZ_dom"/>
</dbReference>
<keyword evidence="6 7" id="KW-0804">Transcription</keyword>
<dbReference type="GO" id="GO:0000976">
    <property type="term" value="F:transcription cis-regulatory region binding"/>
    <property type="evidence" value="ECO:0007669"/>
    <property type="project" value="TreeGrafter"/>
</dbReference>
<evidence type="ECO:0000256" key="1">
    <source>
        <dbReference type="ARBA" id="ARBA00013860"/>
    </source>
</evidence>
<evidence type="ECO:0000256" key="5">
    <source>
        <dbReference type="ARBA" id="ARBA00023125"/>
    </source>
</evidence>
<dbReference type="InterPro" id="IPR035644">
    <property type="entry name" value="MraZ_C"/>
</dbReference>
<dbReference type="PROSITE" id="PS51740">
    <property type="entry name" value="SPOVT_ABRB"/>
    <property type="match status" value="2"/>
</dbReference>
<dbReference type="SUPFAM" id="SSF89447">
    <property type="entry name" value="AbrB/MazE/MraZ-like"/>
    <property type="match status" value="1"/>
</dbReference>
<comment type="subcellular location">
    <subcellularLocation>
        <location evidence="7">Cytoplasm</location>
        <location evidence="7">Nucleoid</location>
    </subcellularLocation>
</comment>
<dbReference type="HAMAP" id="MF_01008">
    <property type="entry name" value="MraZ"/>
    <property type="match status" value="1"/>
</dbReference>
<dbReference type="GO" id="GO:0051301">
    <property type="term" value="P:cell division"/>
    <property type="evidence" value="ECO:0007669"/>
    <property type="project" value="UniProtKB-KW"/>
</dbReference>
<dbReference type="InterPro" id="IPR003444">
    <property type="entry name" value="MraZ"/>
</dbReference>
<dbReference type="NCBIfam" id="TIGR00242">
    <property type="entry name" value="division/cell wall cluster transcriptional repressor MraZ"/>
    <property type="match status" value="1"/>
</dbReference>
<feature type="domain" description="SpoVT-AbrB" evidence="8">
    <location>
        <begin position="5"/>
        <end position="47"/>
    </location>
</feature>
<evidence type="ECO:0000256" key="6">
    <source>
        <dbReference type="ARBA" id="ARBA00023163"/>
    </source>
</evidence>
<dbReference type="STRING" id="1802206.A3D35_03700"/>
<evidence type="ECO:0000313" key="9">
    <source>
        <dbReference type="EMBL" id="OGZ67733.1"/>
    </source>
</evidence>
<sequence>MLIGQYKHTIDVKKRLALPAKFRGELGFNVIVTKGVENCLVVYTEKEWEQMSAKLGSLPISQGEARSFARHLLASAMEVSLDKLGRILIPDYLKDYAGLEKNVVVCGLSNRLEIWDEKKWDNYRKDAEKGVEEIVSKLGPLGI</sequence>
<dbReference type="GO" id="GO:0003700">
    <property type="term" value="F:DNA-binding transcription factor activity"/>
    <property type="evidence" value="ECO:0007669"/>
    <property type="project" value="UniProtKB-UniRule"/>
</dbReference>
<accession>A0A1G2HZ15</accession>
<reference evidence="9 10" key="1">
    <citation type="journal article" date="2016" name="Nat. Commun.">
        <title>Thousands of microbial genomes shed light on interconnected biogeochemical processes in an aquifer system.</title>
        <authorList>
            <person name="Anantharaman K."/>
            <person name="Brown C.T."/>
            <person name="Hug L.A."/>
            <person name="Sharon I."/>
            <person name="Castelle C.J."/>
            <person name="Probst A.J."/>
            <person name="Thomas B.C."/>
            <person name="Singh A."/>
            <person name="Wilkins M.J."/>
            <person name="Karaoz U."/>
            <person name="Brodie E.L."/>
            <person name="Williams K.H."/>
            <person name="Hubbard S.S."/>
            <person name="Banfield J.F."/>
        </authorList>
    </citation>
    <scope>NUCLEOTIDE SEQUENCE [LARGE SCALE GENOMIC DNA]</scope>
</reference>
<comment type="similarity">
    <text evidence="7">Belongs to the MraZ family.</text>
</comment>
<dbReference type="CDD" id="cd16320">
    <property type="entry name" value="MraZ_N"/>
    <property type="match status" value="1"/>
</dbReference>
<evidence type="ECO:0000256" key="7">
    <source>
        <dbReference type="HAMAP-Rule" id="MF_01008"/>
    </source>
</evidence>
<keyword evidence="9" id="KW-0132">Cell division</keyword>
<dbReference type="GO" id="GO:0009295">
    <property type="term" value="C:nucleoid"/>
    <property type="evidence" value="ECO:0007669"/>
    <property type="project" value="UniProtKB-SubCell"/>
</dbReference>
<dbReference type="InterPro" id="IPR037914">
    <property type="entry name" value="SpoVT-AbrB_sf"/>
</dbReference>